<protein>
    <submittedName>
        <fullName evidence="1">Uncharacterized protein</fullName>
    </submittedName>
</protein>
<sequence>MWVNQSARILILLSAMLAVMFSPQLFSLLAASEDGILIVPNRWELAYQSIDQEHDQTLSVALQNDTHVEAEIIGHQVTCSCIVVKGAEGKLQSSSNKTIEISINSEAARHIRSPQRFDIWVEYSSKTVTESIRIFTRNSSNSLQDA</sequence>
<dbReference type="AlphaFoldDB" id="A0A5C5XY26"/>
<accession>A0A5C5XY26</accession>
<organism evidence="1 2">
    <name type="scientific">Crateriforma conspicua</name>
    <dbReference type="NCBI Taxonomy" id="2527996"/>
    <lineage>
        <taxon>Bacteria</taxon>
        <taxon>Pseudomonadati</taxon>
        <taxon>Planctomycetota</taxon>
        <taxon>Planctomycetia</taxon>
        <taxon>Planctomycetales</taxon>
        <taxon>Planctomycetaceae</taxon>
        <taxon>Crateriforma</taxon>
    </lineage>
</organism>
<dbReference type="EMBL" id="SJPL01000001">
    <property type="protein sequence ID" value="TWT67784.1"/>
    <property type="molecule type" value="Genomic_DNA"/>
</dbReference>
<proteinExistence type="predicted"/>
<dbReference type="Proteomes" id="UP000317238">
    <property type="component" value="Unassembled WGS sequence"/>
</dbReference>
<evidence type="ECO:0000313" key="2">
    <source>
        <dbReference type="Proteomes" id="UP000317238"/>
    </source>
</evidence>
<reference evidence="1 2" key="1">
    <citation type="submission" date="2019-02" db="EMBL/GenBank/DDBJ databases">
        <title>Deep-cultivation of Planctomycetes and their phenomic and genomic characterization uncovers novel biology.</title>
        <authorList>
            <person name="Wiegand S."/>
            <person name="Jogler M."/>
            <person name="Boedeker C."/>
            <person name="Pinto D."/>
            <person name="Vollmers J."/>
            <person name="Rivas-Marin E."/>
            <person name="Kohn T."/>
            <person name="Peeters S.H."/>
            <person name="Heuer A."/>
            <person name="Rast P."/>
            <person name="Oberbeckmann S."/>
            <person name="Bunk B."/>
            <person name="Jeske O."/>
            <person name="Meyerdierks A."/>
            <person name="Storesund J.E."/>
            <person name="Kallscheuer N."/>
            <person name="Luecker S."/>
            <person name="Lage O.M."/>
            <person name="Pohl T."/>
            <person name="Merkel B.J."/>
            <person name="Hornburger P."/>
            <person name="Mueller R.-W."/>
            <person name="Bruemmer F."/>
            <person name="Labrenz M."/>
            <person name="Spormann A.M."/>
            <person name="Op Den Camp H."/>
            <person name="Overmann J."/>
            <person name="Amann R."/>
            <person name="Jetten M.S.M."/>
            <person name="Mascher T."/>
            <person name="Medema M.H."/>
            <person name="Devos D.P."/>
            <person name="Kaster A.-K."/>
            <person name="Ovreas L."/>
            <person name="Rohde M."/>
            <person name="Galperin M.Y."/>
            <person name="Jogler C."/>
        </authorList>
    </citation>
    <scope>NUCLEOTIDE SEQUENCE [LARGE SCALE GENOMIC DNA]</scope>
    <source>
        <strain evidence="1 2">Pan14r</strain>
    </source>
</reference>
<evidence type="ECO:0000313" key="1">
    <source>
        <dbReference type="EMBL" id="TWT67784.1"/>
    </source>
</evidence>
<keyword evidence="2" id="KW-1185">Reference proteome</keyword>
<name>A0A5C5XY26_9PLAN</name>
<dbReference type="RefSeq" id="WP_197203172.1">
    <property type="nucleotide sequence ID" value="NZ_SJPL01000001.1"/>
</dbReference>
<gene>
    <name evidence="1" type="ORF">Pan14r_00210</name>
</gene>
<comment type="caution">
    <text evidence="1">The sequence shown here is derived from an EMBL/GenBank/DDBJ whole genome shotgun (WGS) entry which is preliminary data.</text>
</comment>